<evidence type="ECO:0000256" key="1">
    <source>
        <dbReference type="SAM" id="MobiDB-lite"/>
    </source>
</evidence>
<feature type="compositionally biased region" description="Acidic residues" evidence="1">
    <location>
        <begin position="91"/>
        <end position="100"/>
    </location>
</feature>
<feature type="compositionally biased region" description="Basic and acidic residues" evidence="1">
    <location>
        <begin position="8"/>
        <end position="23"/>
    </location>
</feature>
<name>A0A9W6UDK8_9STRA</name>
<protein>
    <submittedName>
        <fullName evidence="2">Unnamed protein product</fullName>
    </submittedName>
</protein>
<feature type="compositionally biased region" description="Acidic residues" evidence="1">
    <location>
        <begin position="331"/>
        <end position="340"/>
    </location>
</feature>
<accession>A0A9W6UDK8</accession>
<dbReference type="EMBL" id="BSXT01000613">
    <property type="protein sequence ID" value="GMF31039.1"/>
    <property type="molecule type" value="Genomic_DNA"/>
</dbReference>
<comment type="caution">
    <text evidence="2">The sequence shown here is derived from an EMBL/GenBank/DDBJ whole genome shotgun (WGS) entry which is preliminary data.</text>
</comment>
<evidence type="ECO:0000313" key="2">
    <source>
        <dbReference type="EMBL" id="GMF31039.1"/>
    </source>
</evidence>
<keyword evidence="3" id="KW-1185">Reference proteome</keyword>
<feature type="region of interest" description="Disordered" evidence="1">
    <location>
        <begin position="374"/>
        <end position="393"/>
    </location>
</feature>
<reference evidence="2" key="1">
    <citation type="submission" date="2023-04" db="EMBL/GenBank/DDBJ databases">
        <title>Phytophthora fragariaefolia NBRC 109709.</title>
        <authorList>
            <person name="Ichikawa N."/>
            <person name="Sato H."/>
            <person name="Tonouchi N."/>
        </authorList>
    </citation>
    <scope>NUCLEOTIDE SEQUENCE</scope>
    <source>
        <strain evidence="2">NBRC 109709</strain>
    </source>
</reference>
<gene>
    <name evidence="2" type="ORF">Pfra01_000700600</name>
</gene>
<feature type="compositionally biased region" description="Polar residues" evidence="1">
    <location>
        <begin position="374"/>
        <end position="387"/>
    </location>
</feature>
<feature type="region of interest" description="Disordered" evidence="1">
    <location>
        <begin position="330"/>
        <end position="358"/>
    </location>
</feature>
<dbReference type="OrthoDB" id="120414at2759"/>
<dbReference type="Proteomes" id="UP001165121">
    <property type="component" value="Unassembled WGS sequence"/>
</dbReference>
<sequence length="473" mass="51210">MNDDADDEAKREDLTDDDHEHGGEGASESPRVVQGTTDTDDSNSTGPPMMMEVPARSDATSASRTVVYRSRDDDGSGDDGGDDNASSSSSDSEDNSDDSANDGGGSRRRQPVTLAGNRDFQLLVAPAYGERPDMTIAEWRVGQRRMMLGETYADFAVALRDLCDNNRIKERVLLAQFYRILDRTTRLLVKPRPKPGTLEVAVDKATEINDPIDNVVQGMENIGQDFVTAPDTYVIPMSGTTGHMAMIPGVGSTDVAEDEKLACFTNSRGVYNKNTDLWEAPRGSAWNGHMWAPLARKRSAPAATQQSTRRPVVTKADKKAIVNLAVAGESDLSEDDDSSLETDVGHAPPLVKKPQLEARRPRAVIRQANGVNTPRATAEAGSTSRRFSPTGHIARDCPDDAARARGLRRSTISKIPQQRSTTVVKIDAVCKTDVTAAPTTMGGGKDEKKYRVLVPTVDGATTVVWQCCRGEFE</sequence>
<proteinExistence type="predicted"/>
<evidence type="ECO:0000313" key="3">
    <source>
        <dbReference type="Proteomes" id="UP001165121"/>
    </source>
</evidence>
<organism evidence="2 3">
    <name type="scientific">Phytophthora fragariaefolia</name>
    <dbReference type="NCBI Taxonomy" id="1490495"/>
    <lineage>
        <taxon>Eukaryota</taxon>
        <taxon>Sar</taxon>
        <taxon>Stramenopiles</taxon>
        <taxon>Oomycota</taxon>
        <taxon>Peronosporomycetes</taxon>
        <taxon>Peronosporales</taxon>
        <taxon>Peronosporaceae</taxon>
        <taxon>Phytophthora</taxon>
    </lineage>
</organism>
<feature type="region of interest" description="Disordered" evidence="1">
    <location>
        <begin position="1"/>
        <end position="114"/>
    </location>
</feature>
<dbReference type="AlphaFoldDB" id="A0A9W6UDK8"/>